<dbReference type="EMBL" id="RXIH01000001">
    <property type="protein sequence ID" value="RZN57866.1"/>
    <property type="molecule type" value="Genomic_DNA"/>
</dbReference>
<name>A0A520KH17_9CREN</name>
<sequence length="311" mass="34191">MKTLKEIVKTIKEFKGFSRKAEISDIIKIIGSIEYDDAGIIELKEGYIVVSTDGITEDLVKLDPWLAGYYSILVNVNDVIVKGARPIGYVNVISGPKEIRNKIAQGVSDGLKKYSLKLLKGHTHPDTSYSAIDAAVIGMAKKVIRGTTAKPNQKILMAIDINGSLLKKGWTNCFDSTINKSSEDIENMISSLINFIELNNNITSSKDISSPGIIGSLAMLCEASNVGAKIYLDKIPRPRDIPIHEWLTVYPAMGLIFGINDFCETKMLENAGFSVSYVGKFTSDNKIVLSLNNEEETFMDLSKESVIGIKK</sequence>
<dbReference type="InterPro" id="IPR006283">
    <property type="entry name" value="ThiL-like"/>
</dbReference>
<dbReference type="GO" id="GO:0009228">
    <property type="term" value="P:thiamine biosynthetic process"/>
    <property type="evidence" value="ECO:0007669"/>
    <property type="project" value="InterPro"/>
</dbReference>
<dbReference type="Pfam" id="PF00586">
    <property type="entry name" value="AIRS"/>
    <property type="match status" value="1"/>
</dbReference>
<dbReference type="SUPFAM" id="SSF56042">
    <property type="entry name" value="PurM C-terminal domain-like"/>
    <property type="match status" value="1"/>
</dbReference>
<comment type="caution">
    <text evidence="3">The sequence shown here is derived from an EMBL/GenBank/DDBJ whole genome shotgun (WGS) entry which is preliminary data.</text>
</comment>
<dbReference type="Proteomes" id="UP000316080">
    <property type="component" value="Unassembled WGS sequence"/>
</dbReference>
<evidence type="ECO:0000313" key="3">
    <source>
        <dbReference type="EMBL" id="RZN57866.1"/>
    </source>
</evidence>
<proteinExistence type="predicted"/>
<evidence type="ECO:0000259" key="1">
    <source>
        <dbReference type="Pfam" id="PF00586"/>
    </source>
</evidence>
<evidence type="ECO:0000313" key="6">
    <source>
        <dbReference type="Proteomes" id="UP000317265"/>
    </source>
</evidence>
<organism evidence="3 5">
    <name type="scientific">Thermoproteota archaeon</name>
    <dbReference type="NCBI Taxonomy" id="2056631"/>
    <lineage>
        <taxon>Archaea</taxon>
        <taxon>Thermoproteota</taxon>
    </lineage>
</organism>
<accession>A0A520KH17</accession>
<dbReference type="AlphaFoldDB" id="A0A520KH17"/>
<protein>
    <recommendedName>
        <fullName evidence="7">Methanogenesis marker 2 protein</fullName>
    </recommendedName>
</protein>
<dbReference type="Gene3D" id="3.30.1330.10">
    <property type="entry name" value="PurM-like, N-terminal domain"/>
    <property type="match status" value="1"/>
</dbReference>
<dbReference type="InterPro" id="IPR036676">
    <property type="entry name" value="PurM-like_C_sf"/>
</dbReference>
<evidence type="ECO:0000259" key="2">
    <source>
        <dbReference type="Pfam" id="PF02769"/>
    </source>
</evidence>
<feature type="domain" description="PurM-like N-terminal" evidence="1">
    <location>
        <begin position="36"/>
        <end position="139"/>
    </location>
</feature>
<dbReference type="Gene3D" id="3.90.650.10">
    <property type="entry name" value="PurM-like C-terminal domain"/>
    <property type="match status" value="1"/>
</dbReference>
<feature type="domain" description="PurM-like C-terminal" evidence="2">
    <location>
        <begin position="185"/>
        <end position="303"/>
    </location>
</feature>
<dbReference type="SUPFAM" id="SSF55326">
    <property type="entry name" value="PurM N-terminal domain-like"/>
    <property type="match status" value="1"/>
</dbReference>
<evidence type="ECO:0000313" key="4">
    <source>
        <dbReference type="EMBL" id="TDA37974.1"/>
    </source>
</evidence>
<dbReference type="InterPro" id="IPR010918">
    <property type="entry name" value="PurM-like_C_dom"/>
</dbReference>
<dbReference type="InterPro" id="IPR036921">
    <property type="entry name" value="PurM-like_N_sf"/>
</dbReference>
<dbReference type="InterPro" id="IPR016188">
    <property type="entry name" value="PurM-like_N"/>
</dbReference>
<evidence type="ECO:0000313" key="5">
    <source>
        <dbReference type="Proteomes" id="UP000316080"/>
    </source>
</evidence>
<dbReference type="PANTHER" id="PTHR30270">
    <property type="entry name" value="THIAMINE-MONOPHOSPHATE KINASE"/>
    <property type="match status" value="1"/>
</dbReference>
<dbReference type="Pfam" id="PF02769">
    <property type="entry name" value="AIRS_C"/>
    <property type="match status" value="1"/>
</dbReference>
<dbReference type="Proteomes" id="UP000317265">
    <property type="component" value="Unassembled WGS sequence"/>
</dbReference>
<dbReference type="EMBL" id="QNVI01000061">
    <property type="protein sequence ID" value="TDA37974.1"/>
    <property type="molecule type" value="Genomic_DNA"/>
</dbReference>
<reference evidence="4 6" key="1">
    <citation type="journal article" date="2019" name="Nat. Microbiol.">
        <title>Expanding anaerobic alkane metabolism in the domain of Archaea.</title>
        <authorList>
            <person name="Wang Y."/>
            <person name="Wegener G."/>
            <person name="Hou J."/>
            <person name="Wang F."/>
            <person name="Xiao X."/>
        </authorList>
    </citation>
    <scope>NUCLEOTIDE SEQUENCE [LARGE SCALE GENOMIC DNA]</scope>
    <source>
        <strain evidence="4">WYZ-LMO11</strain>
    </source>
</reference>
<dbReference type="PANTHER" id="PTHR30270:SF0">
    <property type="entry name" value="THIAMINE-MONOPHOSPHATE KINASE"/>
    <property type="match status" value="1"/>
</dbReference>
<evidence type="ECO:0008006" key="7">
    <source>
        <dbReference type="Google" id="ProtNLM"/>
    </source>
</evidence>
<gene>
    <name evidence="4" type="ORF">DSO09_05565</name>
    <name evidence="3" type="ORF">EF809_00200</name>
</gene>
<dbReference type="GO" id="GO:0009030">
    <property type="term" value="F:thiamine-phosphate kinase activity"/>
    <property type="evidence" value="ECO:0007669"/>
    <property type="project" value="InterPro"/>
</dbReference>
<reference evidence="3 5" key="2">
    <citation type="journal article" date="2019" name="Nat. Microbiol.">
        <title>Wide diversity of methane and short-chain alkane metabolisms in uncultured archaea.</title>
        <authorList>
            <person name="Borrel G."/>
            <person name="Adam P.S."/>
            <person name="McKay L.J."/>
            <person name="Chen L.X."/>
            <person name="Sierra-Garcia I.N."/>
            <person name="Sieber C.M."/>
            <person name="Letourneur Q."/>
            <person name="Ghozlane A."/>
            <person name="Andersen G.L."/>
            <person name="Li W.J."/>
            <person name="Hallam S.J."/>
            <person name="Muyzer G."/>
            <person name="de Oliveira V.M."/>
            <person name="Inskeep W.P."/>
            <person name="Banfield J.F."/>
            <person name="Gribaldo S."/>
        </authorList>
    </citation>
    <scope>NUCLEOTIDE SEQUENCE [LARGE SCALE GENOMIC DNA]</scope>
    <source>
        <strain evidence="3">Verst-YHS</strain>
    </source>
</reference>